<feature type="transmembrane region" description="Helical" evidence="1">
    <location>
        <begin position="137"/>
        <end position="157"/>
    </location>
</feature>
<accession>A0ABV8WYJ6</accession>
<dbReference type="SUPFAM" id="SSF50156">
    <property type="entry name" value="PDZ domain-like"/>
    <property type="match status" value="1"/>
</dbReference>
<feature type="transmembrane region" description="Helical" evidence="1">
    <location>
        <begin position="186"/>
        <end position="204"/>
    </location>
</feature>
<sequence length="400" mass="45577">MEWILEICFAVLRALAQPFVYLFIGLLLVSGYYRIKQDRQSFGIKIFSYFDEQKRTWQISLISGLLLSIISVGIGFVVTWPLIILLATVVAILSLFRRFFFLSASYIIGISYIAAYVITQLRLAFLPSNWIDSFEQINFNYIPLLIALLLIIEGILLSRTKPDDTYPEITKSLRGKYLGRHRMKKIALVPFFALLPAGMIEPFAEWWPFLQVNGESYGLILIPYIVGFEHAVRNSIPKHGARWIATKVFILASVMVVLSIVSYFYQVVVVISAIIAIAGRLIIQYWFRMHDQNQQSVFKLGGEGIFVLGVMPNSTAAHLQIEPGDRIVKVNGIPVTNEHEFYHAVQQNRAFCKLAIIDLNGEIRFSKSPLFEDDHHELGVLLVKDNDPIDWSTDQQSTKP</sequence>
<keyword evidence="1" id="KW-0812">Transmembrane</keyword>
<name>A0ABV8WYJ6_9BACI</name>
<reference evidence="4" key="1">
    <citation type="journal article" date="2019" name="Int. J. Syst. Evol. Microbiol.">
        <title>The Global Catalogue of Microorganisms (GCM) 10K type strain sequencing project: providing services to taxonomists for standard genome sequencing and annotation.</title>
        <authorList>
            <consortium name="The Broad Institute Genomics Platform"/>
            <consortium name="The Broad Institute Genome Sequencing Center for Infectious Disease"/>
            <person name="Wu L."/>
            <person name="Ma J."/>
        </authorList>
    </citation>
    <scope>NUCLEOTIDE SEQUENCE [LARGE SCALE GENOMIC DNA]</scope>
    <source>
        <strain evidence="4">CCUG 37865</strain>
    </source>
</reference>
<comment type="caution">
    <text evidence="3">The sequence shown here is derived from an EMBL/GenBank/DDBJ whole genome shotgun (WGS) entry which is preliminary data.</text>
</comment>
<dbReference type="RefSeq" id="WP_390254014.1">
    <property type="nucleotide sequence ID" value="NZ_JBHSDT010000008.1"/>
</dbReference>
<evidence type="ECO:0000313" key="3">
    <source>
        <dbReference type="EMBL" id="MFC4404930.1"/>
    </source>
</evidence>
<keyword evidence="4" id="KW-1185">Reference proteome</keyword>
<keyword evidence="1" id="KW-1133">Transmembrane helix</keyword>
<dbReference type="SMART" id="SM00228">
    <property type="entry name" value="PDZ"/>
    <property type="match status" value="1"/>
</dbReference>
<dbReference type="InterPro" id="IPR001478">
    <property type="entry name" value="PDZ"/>
</dbReference>
<feature type="transmembrane region" description="Helical" evidence="1">
    <location>
        <begin position="56"/>
        <end position="76"/>
    </location>
</feature>
<evidence type="ECO:0000259" key="2">
    <source>
        <dbReference type="PROSITE" id="PS50106"/>
    </source>
</evidence>
<dbReference type="InterPro" id="IPR036034">
    <property type="entry name" value="PDZ_sf"/>
</dbReference>
<proteinExistence type="predicted"/>
<feature type="domain" description="PDZ" evidence="2">
    <location>
        <begin position="298"/>
        <end position="337"/>
    </location>
</feature>
<evidence type="ECO:0000256" key="1">
    <source>
        <dbReference type="SAM" id="Phobius"/>
    </source>
</evidence>
<feature type="transmembrane region" description="Helical" evidence="1">
    <location>
        <begin position="244"/>
        <end position="261"/>
    </location>
</feature>
<feature type="transmembrane region" description="Helical" evidence="1">
    <location>
        <begin position="107"/>
        <end position="125"/>
    </location>
</feature>
<dbReference type="PROSITE" id="PS50106">
    <property type="entry name" value="PDZ"/>
    <property type="match status" value="1"/>
</dbReference>
<dbReference type="EMBL" id="JBHSDT010000008">
    <property type="protein sequence ID" value="MFC4404930.1"/>
    <property type="molecule type" value="Genomic_DNA"/>
</dbReference>
<gene>
    <name evidence="3" type="ORF">ACFOY7_17815</name>
</gene>
<evidence type="ECO:0000313" key="4">
    <source>
        <dbReference type="Proteomes" id="UP001595882"/>
    </source>
</evidence>
<dbReference type="Proteomes" id="UP001595882">
    <property type="component" value="Unassembled WGS sequence"/>
</dbReference>
<protein>
    <submittedName>
        <fullName evidence="3">PDZ domain-containing protein</fullName>
    </submittedName>
</protein>
<dbReference type="Pfam" id="PF00595">
    <property type="entry name" value="PDZ"/>
    <property type="match status" value="1"/>
</dbReference>
<organism evidence="3 4">
    <name type="scientific">Gracilibacillus xinjiangensis</name>
    <dbReference type="NCBI Taxonomy" id="1193282"/>
    <lineage>
        <taxon>Bacteria</taxon>
        <taxon>Bacillati</taxon>
        <taxon>Bacillota</taxon>
        <taxon>Bacilli</taxon>
        <taxon>Bacillales</taxon>
        <taxon>Bacillaceae</taxon>
        <taxon>Gracilibacillus</taxon>
    </lineage>
</organism>
<feature type="transmembrane region" description="Helical" evidence="1">
    <location>
        <begin position="216"/>
        <end position="232"/>
    </location>
</feature>
<dbReference type="Gene3D" id="2.30.42.10">
    <property type="match status" value="1"/>
</dbReference>
<keyword evidence="1" id="KW-0472">Membrane</keyword>